<comment type="catalytic activity">
    <reaction evidence="6">
        <text>Hydrolysis of (1-&gt;6)-alpha-D-glucosidic linkages in pullulan, amylopectin and glycogen, and in the alpha- and beta-limit dextrins of amylopectin and glycogen.</text>
        <dbReference type="EC" id="3.2.1.41"/>
    </reaction>
</comment>
<dbReference type="InterPro" id="IPR006047">
    <property type="entry name" value="GH13_cat_dom"/>
</dbReference>
<evidence type="ECO:0000256" key="6">
    <source>
        <dbReference type="ARBA" id="ARBA00023965"/>
    </source>
</evidence>
<keyword evidence="15" id="KW-1185">Reference proteome</keyword>
<sequence precursor="true">MRRIFSSLLAFVLLFSTFVLPFAQHAKAADKMYDKVVLRGNANSLDWSSDNHPLIYDPTQGNWKSQPISLQGGKEVEYKFVMNDQWMAGENLKFTPPQTGDYIFVFHQDQERTVDVKLDFSKFTGTLTLKVSLPPGTSDRAIPTIGSTLNGFNYAITPLTKGADGKWTVTLAGNAGDEIQYLYSLGDQKLLEKADTKRKAVFTADGKVYEDTVAAWKAVPIAKDVNNNYSYSPVIPTSNDDVTVKVTVQHYDSVDAGAIYYTTDGTFPSGSRGAATVGKVVSLQKDSETIANGLTTTIFKGVIPKQENGTAVKYITDVWNTASSGSQYADSNGFTPEEATPFGYYVDQFKSPQWAKDAVIYQVFVDRFNNGDPNNDDPASANLPYDEKLKGWMGGDLKGVLDKLDYIKGLGVNTIWISPVYKGPYSHGYHPADYKEIDSRFGDKNTMKQLVDQAHAKGMKVVYDFVANHSSVQHPFFQDAKAKGEGSPYYNWYTFTEWPNQYKTFYGVQELPELNNDNPEVRNYMINDVVPYWLTDLDFDGFRLDYAKGPSYSYWVDFRHKVKQLKPNAYIFGEVWDTREKINSYAGKLDGALDFGLNDSLVNTFAKDQSMVDLSKTVNDNLATYPSEYVLSSFLDSHDKPRFIYEAGGDVTKLELAAATQFTLPGPPIIYYGDEVGLSMSKDPNTVTDWKDRYYREMMPWDPAKQNLDIQSYYKKLAKLRNDISALRTGTFKSLFADQNVFAYERADKDGQYLVVVNKGASNQQIDVNKLYNQLKIDDVSLTDVFGTDNFKSDNAGNLSFISKGKTFSIYKVNGSLTYSDVPLDRNKVYSDVVLRGSDPLKWDGADQKLTYDTVEKVWKSQPVALTKGVKVEYKFVKDGQWMDGDNLSFTPSASDKYVFVFHALDERSIDVKVAQQKVTTKVKIHYQPKAGDTKNWNLWVWGDGNEGKVYPFTGEDKFGKVADVELDGDFNKVGFIVRTDSWEKDGGDRTIDNIWYGKDEVWIKAGDDKVYTSPPDGEYRQLPTYNDLEVSFNYYRYDLNYNDWDIWVWTDKSDGVAVPLSQETSYGKQGTVKLTNLNGATKVGFIVRKKDWSAKDIGDNRFITKFTADGKAEVWLAQGQARIFDNPAKVDRNPRIVKADIDELNQITFETNFPFSLTDAANAGINLQDAAIEKVEPIGDLLNGLTNKVKITTKQDLDLSKTYKISKEGFGEATVTMGKVVRSKSFEDHFYYDGNDLGNSYSAAQTSFRLWAPTASEAKLVTYDKWNSTTGTEIPMTRSDKGTWTAKLTGDQKGLLYTYKVKVGDTWNEAVDPYAHAVSANGDKGAVVDLKSTNPENWSTAKPAFKNPEDAIIYEAHIRDLTIAPDSGVSDQYKGKFLGVAQTGTKGPNGVKTGLSHIKDLGVTHVQLLPMFDYNSVDETKLDQPQFNWGYDPKNYNAPDGSYSTDPYTPTVRINEMKKMVQALHDNNLRVIMDVVYNHMFNAAESNLQKLVPGYYFRYNADGTLANGTGVGNDTASEHKMMRKFIVDSVSYWAKEYHIDGFRFDLMGIHDVETMNEVRSALNKIDPSIIVLGEGWDLNTPLDPEQKANQKNATKMKGIAQFNDDIRDGLKGSVFDDLDKGFVNGKAGMETRIKKGVVGGINYSDTIKTFADDPGKTITYVEAHDNLTLWDKLKKTNPNDSDDVLKQMHKLASSIVLTSQGISFIHAGQEFMRTKGGNDNSYNAPDAVNELDWKRRSEMDAEVEYFKGLVKVRKDHPAFRMTTQADIKEHLKFLDAPANSVAFYIDGHANGDSAEKIAVAYNANRTPVTIKLPVTGSWKLVVNGVKAGSSALDIIKGNEITVPALSTYVLTLGEKEDNGDENGNNQGNNSGEKPNHKPVVIKTSVKNGKIEVGQQDFEKAINNAANNQGNLILDIGTNHSATLELTKEQVKLLKEKGVPLTVKNDLVEVAVPLAVVQDGKSFSLDIKRMQDISNTVSPVYSFTIYIDGKAVHQFSELVSLTFTVDRSKIKNTANLKVFYYNDSTEKWELVPGAVYKDGKVTVQTPHFSTFTVFETGKDTPVAEANTTPKTGYGLPSTASNMFNILFVGVTVLFIGIGMILTRRRKTE</sequence>
<accession>A0A0U1P231</accession>
<feature type="compositionally biased region" description="Low complexity" evidence="10">
    <location>
        <begin position="1862"/>
        <end position="1873"/>
    </location>
</feature>
<evidence type="ECO:0000256" key="11">
    <source>
        <dbReference type="SAM" id="Phobius"/>
    </source>
</evidence>
<organism evidence="14 15">
    <name type="scientific">Neobacillus massiliamazoniensis</name>
    <dbReference type="NCBI Taxonomy" id="1499688"/>
    <lineage>
        <taxon>Bacteria</taxon>
        <taxon>Bacillati</taxon>
        <taxon>Bacillota</taxon>
        <taxon>Bacilli</taxon>
        <taxon>Bacillales</taxon>
        <taxon>Bacillaceae</taxon>
        <taxon>Neobacillus</taxon>
    </lineage>
</organism>
<dbReference type="RefSeq" id="WP_141650899.1">
    <property type="nucleotide sequence ID" value="NZ_CVRB01000004.1"/>
</dbReference>
<dbReference type="Gene3D" id="2.60.40.2320">
    <property type="match status" value="1"/>
</dbReference>
<dbReference type="Pfam" id="PF03714">
    <property type="entry name" value="PUD"/>
    <property type="match status" value="2"/>
</dbReference>
<evidence type="ECO:0000256" key="9">
    <source>
        <dbReference type="ARBA" id="ARBA00031076"/>
    </source>
</evidence>
<reference evidence="15" key="1">
    <citation type="submission" date="2015-05" db="EMBL/GenBank/DDBJ databases">
        <authorList>
            <person name="Urmite Genomes"/>
        </authorList>
    </citation>
    <scope>NUCLEOTIDE SEQUENCE [LARGE SCALE GENOMIC DNA]</scope>
    <source>
        <strain evidence="15">LF1</strain>
    </source>
</reference>
<dbReference type="SMART" id="SM00642">
    <property type="entry name" value="Aamy"/>
    <property type="match status" value="2"/>
</dbReference>
<dbReference type="Pfam" id="PF21653">
    <property type="entry name" value="pulA_all-beta"/>
    <property type="match status" value="1"/>
</dbReference>
<proteinExistence type="inferred from homology"/>
<dbReference type="InterPro" id="IPR017853">
    <property type="entry name" value="GH"/>
</dbReference>
<dbReference type="Gene3D" id="2.60.40.1180">
    <property type="entry name" value="Golgi alpha-mannosidase II"/>
    <property type="match status" value="2"/>
</dbReference>
<dbReference type="Gene3D" id="2.60.40.1110">
    <property type="match status" value="2"/>
</dbReference>
<evidence type="ECO:0000256" key="3">
    <source>
        <dbReference type="ARBA" id="ARBA00022801"/>
    </source>
</evidence>
<dbReference type="STRING" id="1499688.BN000_04347"/>
<dbReference type="CDD" id="cd10315">
    <property type="entry name" value="CBM41_pullulanase"/>
    <property type="match status" value="2"/>
</dbReference>
<dbReference type="SUPFAM" id="SSF49452">
    <property type="entry name" value="Starch-binding domain-like"/>
    <property type="match status" value="2"/>
</dbReference>
<dbReference type="NCBIfam" id="TIGR01167">
    <property type="entry name" value="LPXTG_anchor"/>
    <property type="match status" value="1"/>
</dbReference>
<dbReference type="CDD" id="cd11338">
    <property type="entry name" value="AmyAc_CMD"/>
    <property type="match status" value="1"/>
</dbReference>
<dbReference type="InterPro" id="IPR005323">
    <property type="entry name" value="CBM41_pullulanase"/>
</dbReference>
<feature type="chain" id="PRO_5006712467" description="pullulanase" evidence="12">
    <location>
        <begin position="29"/>
        <end position="2108"/>
    </location>
</feature>
<dbReference type="InterPro" id="IPR004193">
    <property type="entry name" value="Glyco_hydro_13_N"/>
</dbReference>
<dbReference type="Proteomes" id="UP000199087">
    <property type="component" value="Unassembled WGS sequence"/>
</dbReference>
<dbReference type="PANTHER" id="PTHR43002">
    <property type="entry name" value="GLYCOGEN DEBRANCHING ENZYME"/>
    <property type="match status" value="1"/>
</dbReference>
<keyword evidence="3" id="KW-0378">Hydrolase</keyword>
<keyword evidence="4" id="KW-0106">Calcium</keyword>
<dbReference type="EMBL" id="CVRB01000004">
    <property type="protein sequence ID" value="CRK84339.1"/>
    <property type="molecule type" value="Genomic_DNA"/>
</dbReference>
<dbReference type="InterPro" id="IPR013784">
    <property type="entry name" value="Carb-bd-like_fold"/>
</dbReference>
<protein>
    <recommendedName>
        <fullName evidence="7">pullulanase</fullName>
        <ecNumber evidence="7">3.2.1.41</ecNumber>
    </recommendedName>
    <alternativeName>
        <fullName evidence="8">Alpha-dextrin endo-1,6-alpha-glucosidase</fullName>
    </alternativeName>
    <alternativeName>
        <fullName evidence="9">Pullulan 6-glucanohydrolase</fullName>
    </alternativeName>
</protein>
<keyword evidence="2 12" id="KW-0732">Signal</keyword>
<feature type="transmembrane region" description="Helical" evidence="11">
    <location>
        <begin position="2082"/>
        <end position="2102"/>
    </location>
</feature>
<evidence type="ECO:0000256" key="2">
    <source>
        <dbReference type="ARBA" id="ARBA00022729"/>
    </source>
</evidence>
<dbReference type="SUPFAM" id="SSF51011">
    <property type="entry name" value="Glycosyl hydrolase domain"/>
    <property type="match status" value="1"/>
</dbReference>
<evidence type="ECO:0000256" key="10">
    <source>
        <dbReference type="SAM" id="MobiDB-lite"/>
    </source>
</evidence>
<dbReference type="GO" id="GO:0005975">
    <property type="term" value="P:carbohydrate metabolic process"/>
    <property type="evidence" value="ECO:0007669"/>
    <property type="project" value="InterPro"/>
</dbReference>
<dbReference type="Gene3D" id="3.90.400.10">
    <property type="entry name" value="Oligo-1,6-glucosidase, Domain 2"/>
    <property type="match status" value="1"/>
</dbReference>
<evidence type="ECO:0000256" key="12">
    <source>
        <dbReference type="SAM" id="SignalP"/>
    </source>
</evidence>
<dbReference type="Gene3D" id="3.20.20.80">
    <property type="entry name" value="Glycosidases"/>
    <property type="match status" value="2"/>
</dbReference>
<dbReference type="GO" id="GO:0030246">
    <property type="term" value="F:carbohydrate binding"/>
    <property type="evidence" value="ECO:0007669"/>
    <property type="project" value="InterPro"/>
</dbReference>
<dbReference type="InterPro" id="IPR049117">
    <property type="entry name" value="pulA_all-beta"/>
</dbReference>
<dbReference type="InterPro" id="IPR013783">
    <property type="entry name" value="Ig-like_fold"/>
</dbReference>
<dbReference type="EC" id="3.2.1.41" evidence="7"/>
<keyword evidence="11" id="KW-0472">Membrane</keyword>
<dbReference type="GO" id="GO:0051060">
    <property type="term" value="F:pullulanase activity"/>
    <property type="evidence" value="ECO:0007669"/>
    <property type="project" value="UniProtKB-EC"/>
</dbReference>
<dbReference type="SUPFAM" id="SSF51445">
    <property type="entry name" value="(Trans)glycosidases"/>
    <property type="match status" value="2"/>
</dbReference>
<dbReference type="InterPro" id="IPR045857">
    <property type="entry name" value="O16G_dom_2"/>
</dbReference>
<evidence type="ECO:0000313" key="14">
    <source>
        <dbReference type="EMBL" id="CRK84339.1"/>
    </source>
</evidence>
<dbReference type="InterPro" id="IPR013780">
    <property type="entry name" value="Glyco_hydro_b"/>
</dbReference>
<evidence type="ECO:0000256" key="1">
    <source>
        <dbReference type="ARBA" id="ARBA00008061"/>
    </source>
</evidence>
<dbReference type="InterPro" id="IPR014756">
    <property type="entry name" value="Ig_E-set"/>
</dbReference>
<feature type="domain" description="Glycosyl hydrolase family 13 catalytic" evidence="13">
    <location>
        <begin position="1363"/>
        <end position="1754"/>
    </location>
</feature>
<keyword evidence="11" id="KW-1133">Transmembrane helix</keyword>
<feature type="domain" description="Glycosyl hydrolase family 13 catalytic" evidence="13">
    <location>
        <begin position="362"/>
        <end position="721"/>
    </location>
</feature>
<feature type="signal peptide" evidence="12">
    <location>
        <begin position="1"/>
        <end position="28"/>
    </location>
</feature>
<dbReference type="InterPro" id="IPR011840">
    <property type="entry name" value="PulA_typeI"/>
</dbReference>
<gene>
    <name evidence="14" type="primary">pulA</name>
    <name evidence="14" type="ORF">BN000_04347</name>
</gene>
<dbReference type="SUPFAM" id="SSF81296">
    <property type="entry name" value="E set domains"/>
    <property type="match status" value="1"/>
</dbReference>
<evidence type="ECO:0000256" key="7">
    <source>
        <dbReference type="ARBA" id="ARBA00024062"/>
    </source>
</evidence>
<keyword evidence="5" id="KW-0326">Glycosidase</keyword>
<dbReference type="OrthoDB" id="9761875at2"/>
<dbReference type="CDD" id="cd11341">
    <property type="entry name" value="AmyAc_Pullulanase_LD-like"/>
    <property type="match status" value="1"/>
</dbReference>
<evidence type="ECO:0000256" key="4">
    <source>
        <dbReference type="ARBA" id="ARBA00022837"/>
    </source>
</evidence>
<evidence type="ECO:0000256" key="5">
    <source>
        <dbReference type="ARBA" id="ARBA00023295"/>
    </source>
</evidence>
<evidence type="ECO:0000313" key="15">
    <source>
        <dbReference type="Proteomes" id="UP000199087"/>
    </source>
</evidence>
<feature type="region of interest" description="Disordered" evidence="10">
    <location>
        <begin position="1856"/>
        <end position="1878"/>
    </location>
</feature>
<dbReference type="CDD" id="cd02860">
    <property type="entry name" value="E_set_Pullulanase"/>
    <property type="match status" value="1"/>
</dbReference>
<evidence type="ECO:0000259" key="13">
    <source>
        <dbReference type="SMART" id="SM00642"/>
    </source>
</evidence>
<comment type="similarity">
    <text evidence="1">Belongs to the glycosyl hydrolase 13 family.</text>
</comment>
<dbReference type="Pfam" id="PF00128">
    <property type="entry name" value="Alpha-amylase"/>
    <property type="match status" value="2"/>
</dbReference>
<name>A0A0U1P231_9BACI</name>
<dbReference type="NCBIfam" id="TIGR02104">
    <property type="entry name" value="pulA_typeI"/>
    <property type="match status" value="1"/>
</dbReference>
<evidence type="ECO:0000256" key="8">
    <source>
        <dbReference type="ARBA" id="ARBA00029618"/>
    </source>
</evidence>
<keyword evidence="11" id="KW-0812">Transmembrane</keyword>
<dbReference type="Gene3D" id="2.60.40.10">
    <property type="entry name" value="Immunoglobulins"/>
    <property type="match status" value="2"/>
</dbReference>
<dbReference type="Pfam" id="PF02922">
    <property type="entry name" value="CBM_48"/>
    <property type="match status" value="1"/>
</dbReference>